<dbReference type="Proteomes" id="UP000315750">
    <property type="component" value="Chromosome"/>
</dbReference>
<dbReference type="KEGG" id="amuc:Pan181_11930"/>
<dbReference type="RefSeq" id="WP_145245925.1">
    <property type="nucleotide sequence ID" value="NZ_CP036278.1"/>
</dbReference>
<dbReference type="PROSITE" id="PS51257">
    <property type="entry name" value="PROKAR_LIPOPROTEIN"/>
    <property type="match status" value="1"/>
</dbReference>
<keyword evidence="2" id="KW-1185">Reference proteome</keyword>
<protein>
    <submittedName>
        <fullName evidence="1">Uncharacterized protein</fullName>
    </submittedName>
</protein>
<evidence type="ECO:0000313" key="2">
    <source>
        <dbReference type="Proteomes" id="UP000315750"/>
    </source>
</evidence>
<proteinExistence type="predicted"/>
<gene>
    <name evidence="1" type="ORF">Pan181_11930</name>
</gene>
<dbReference type="EMBL" id="CP036278">
    <property type="protein sequence ID" value="QDU55008.1"/>
    <property type="molecule type" value="Genomic_DNA"/>
</dbReference>
<reference evidence="1 2" key="1">
    <citation type="submission" date="2019-02" db="EMBL/GenBank/DDBJ databases">
        <title>Deep-cultivation of Planctomycetes and their phenomic and genomic characterization uncovers novel biology.</title>
        <authorList>
            <person name="Wiegand S."/>
            <person name="Jogler M."/>
            <person name="Boedeker C."/>
            <person name="Pinto D."/>
            <person name="Vollmers J."/>
            <person name="Rivas-Marin E."/>
            <person name="Kohn T."/>
            <person name="Peeters S.H."/>
            <person name="Heuer A."/>
            <person name="Rast P."/>
            <person name="Oberbeckmann S."/>
            <person name="Bunk B."/>
            <person name="Jeske O."/>
            <person name="Meyerdierks A."/>
            <person name="Storesund J.E."/>
            <person name="Kallscheuer N."/>
            <person name="Luecker S."/>
            <person name="Lage O.M."/>
            <person name="Pohl T."/>
            <person name="Merkel B.J."/>
            <person name="Hornburger P."/>
            <person name="Mueller R.-W."/>
            <person name="Bruemmer F."/>
            <person name="Labrenz M."/>
            <person name="Spormann A.M."/>
            <person name="Op den Camp H."/>
            <person name="Overmann J."/>
            <person name="Amann R."/>
            <person name="Jetten M.S.M."/>
            <person name="Mascher T."/>
            <person name="Medema M.H."/>
            <person name="Devos D.P."/>
            <person name="Kaster A.-K."/>
            <person name="Ovreas L."/>
            <person name="Rohde M."/>
            <person name="Galperin M.Y."/>
            <person name="Jogler C."/>
        </authorList>
    </citation>
    <scope>NUCLEOTIDE SEQUENCE [LARGE SCALE GENOMIC DNA]</scope>
    <source>
        <strain evidence="1 2">Pan181</strain>
    </source>
</reference>
<accession>A0A518AJV1</accession>
<sequence>MHSWRHAILVSIAALGCVVILAVRAVAEEPAAGEPPLDKEQEQIERYFESARTKVGLFYKYLDKASSMSRLAARRMGIQRRCDLFMLPGVFELNRRVNTNSQECSAEVQKAVLKLFPPTGGTWHDVRTAVRHAQDLAASLYKRKLDPCAYIEKLREAHQASHLETLCLLFYYEQLYLDGHEEKAIDLLTQELNANVESMLPASYLSKPLLRDSLERIIDKPEKDSAFAMAPQLLGVVGDAESLSIFESTRKRYDYPPRGYEEAIEVLKYRFQLQAPEERAKWDEQELLFYQIEILEDMSVGGDCQEDYLLAGVLRARFHGTEFSNAFLYHKLPDPVAITYLGIQGDLESIPRLEQLYKTPGIPPKLIDWSINTIKDGGIPTQGF</sequence>
<evidence type="ECO:0000313" key="1">
    <source>
        <dbReference type="EMBL" id="QDU55008.1"/>
    </source>
</evidence>
<dbReference type="AlphaFoldDB" id="A0A518AJV1"/>
<organism evidence="1 2">
    <name type="scientific">Aeoliella mucimassa</name>
    <dbReference type="NCBI Taxonomy" id="2527972"/>
    <lineage>
        <taxon>Bacteria</taxon>
        <taxon>Pseudomonadati</taxon>
        <taxon>Planctomycetota</taxon>
        <taxon>Planctomycetia</taxon>
        <taxon>Pirellulales</taxon>
        <taxon>Lacipirellulaceae</taxon>
        <taxon>Aeoliella</taxon>
    </lineage>
</organism>
<name>A0A518AJV1_9BACT</name>